<dbReference type="PANTHER" id="PTHR10996:SF283">
    <property type="entry name" value="GLYOXYLATE_HYDROXYPYRUVATE REDUCTASE B"/>
    <property type="match status" value="1"/>
</dbReference>
<dbReference type="Proteomes" id="UP000236740">
    <property type="component" value="Unassembled WGS sequence"/>
</dbReference>
<dbReference type="Proteomes" id="UP000296733">
    <property type="component" value="Plasmid unnamed2"/>
</dbReference>
<dbReference type="EMBL" id="CP031313">
    <property type="protein sequence ID" value="QCC49383.1"/>
    <property type="molecule type" value="Genomic_DNA"/>
</dbReference>
<dbReference type="GO" id="GO:0016618">
    <property type="term" value="F:hydroxypyruvate reductase [NAD(P)H] activity"/>
    <property type="evidence" value="ECO:0007669"/>
    <property type="project" value="TreeGrafter"/>
</dbReference>
<proteinExistence type="inferred from homology"/>
<feature type="domain" description="D-isomer specific 2-hydroxyacid dehydrogenase NAD-binding" evidence="5">
    <location>
        <begin position="114"/>
        <end position="298"/>
    </location>
</feature>
<evidence type="ECO:0000259" key="5">
    <source>
        <dbReference type="Pfam" id="PF02826"/>
    </source>
</evidence>
<evidence type="ECO:0000313" key="9">
    <source>
        <dbReference type="Proteomes" id="UP000296733"/>
    </source>
</evidence>
<evidence type="ECO:0000313" key="8">
    <source>
        <dbReference type="Proteomes" id="UP000236740"/>
    </source>
</evidence>
<dbReference type="FunFam" id="3.40.50.720:FF:000462">
    <property type="entry name" value="Glyoxylate reductase (NADP+)"/>
    <property type="match status" value="1"/>
</dbReference>
<reference evidence="7 8" key="1">
    <citation type="submission" date="2016-10" db="EMBL/GenBank/DDBJ databases">
        <authorList>
            <person name="de Groot N.N."/>
        </authorList>
    </citation>
    <scope>NUCLEOTIDE SEQUENCE [LARGE SCALE GENOMIC DNA]</scope>
    <source>
        <strain evidence="7 8">CGMCC 1.10331</strain>
    </source>
</reference>
<dbReference type="GeneID" id="39859760"/>
<dbReference type="GO" id="GO:0051287">
    <property type="term" value="F:NAD binding"/>
    <property type="evidence" value="ECO:0007669"/>
    <property type="project" value="InterPro"/>
</dbReference>
<evidence type="ECO:0000313" key="7">
    <source>
        <dbReference type="EMBL" id="SEG62863.1"/>
    </source>
</evidence>
<keyword evidence="2" id="KW-0520">NAD</keyword>
<dbReference type="InterPro" id="IPR036291">
    <property type="entry name" value="NAD(P)-bd_dom_sf"/>
</dbReference>
<reference evidence="6 9" key="2">
    <citation type="journal article" date="2019" name="Nat. Commun.">
        <title>A new type of DNA phosphorothioation-based antiviral system in archaea.</title>
        <authorList>
            <person name="Xiong L."/>
            <person name="Liu S."/>
            <person name="Chen S."/>
            <person name="Xiao Y."/>
            <person name="Zhu B."/>
            <person name="Gao Y."/>
            <person name="Zhang Y."/>
            <person name="Chen B."/>
            <person name="Luo J."/>
            <person name="Deng Z."/>
            <person name="Chen X."/>
            <person name="Wang L."/>
            <person name="Chen S."/>
        </authorList>
    </citation>
    <scope>NUCLEOTIDE SEQUENCE [LARGE SCALE GENOMIC DNA]</scope>
    <source>
        <strain evidence="6 9">CGMCC 1.10331</strain>
        <plasmid evidence="6 9">unnamed2</plasmid>
    </source>
</reference>
<evidence type="ECO:0000313" key="6">
    <source>
        <dbReference type="EMBL" id="QCC49383.1"/>
    </source>
</evidence>
<evidence type="ECO:0000256" key="3">
    <source>
        <dbReference type="RuleBase" id="RU003719"/>
    </source>
</evidence>
<keyword evidence="6" id="KW-0614">Plasmid</keyword>
<geneLocation type="plasmid" evidence="6">
    <name>unnamed2</name>
</geneLocation>
<keyword evidence="8" id="KW-1185">Reference proteome</keyword>
<dbReference type="CDD" id="cd05301">
    <property type="entry name" value="GDH"/>
    <property type="match status" value="1"/>
</dbReference>
<evidence type="ECO:0000256" key="1">
    <source>
        <dbReference type="ARBA" id="ARBA00023002"/>
    </source>
</evidence>
<dbReference type="KEGG" id="hlm:DV707_16695"/>
<accession>A0A1H6BQ86</accession>
<dbReference type="SUPFAM" id="SSF52283">
    <property type="entry name" value="Formate/glycerate dehydrogenase catalytic domain-like"/>
    <property type="match status" value="1"/>
</dbReference>
<dbReference type="Pfam" id="PF00389">
    <property type="entry name" value="2-Hacid_dh"/>
    <property type="match status" value="1"/>
</dbReference>
<protein>
    <submittedName>
        <fullName evidence="6">D-glycerate dehydrogenase</fullName>
    </submittedName>
    <submittedName>
        <fullName evidence="7">Glyoxylate reductase</fullName>
    </submittedName>
</protein>
<dbReference type="RefSeq" id="WP_103992597.1">
    <property type="nucleotide sequence ID" value="NZ_CP031313.1"/>
</dbReference>
<dbReference type="OrthoDB" id="168224at2157"/>
<keyword evidence="1 3" id="KW-0560">Oxidoreductase</keyword>
<dbReference type="GO" id="GO:0005829">
    <property type="term" value="C:cytosol"/>
    <property type="evidence" value="ECO:0007669"/>
    <property type="project" value="TreeGrafter"/>
</dbReference>
<name>A0A1H6BQ86_9EURY</name>
<dbReference type="EMBL" id="FNVN01000005">
    <property type="protein sequence ID" value="SEG62863.1"/>
    <property type="molecule type" value="Genomic_DNA"/>
</dbReference>
<feature type="domain" description="D-isomer specific 2-hydroxyacid dehydrogenase catalytic" evidence="4">
    <location>
        <begin position="8"/>
        <end position="326"/>
    </location>
</feature>
<evidence type="ECO:0000256" key="2">
    <source>
        <dbReference type="ARBA" id="ARBA00023027"/>
    </source>
</evidence>
<dbReference type="Pfam" id="PF02826">
    <property type="entry name" value="2-Hacid_dh_C"/>
    <property type="match status" value="1"/>
</dbReference>
<dbReference type="PANTHER" id="PTHR10996">
    <property type="entry name" value="2-HYDROXYACID DEHYDROGENASE-RELATED"/>
    <property type="match status" value="1"/>
</dbReference>
<dbReference type="SUPFAM" id="SSF51735">
    <property type="entry name" value="NAD(P)-binding Rossmann-fold domains"/>
    <property type="match status" value="1"/>
</dbReference>
<organism evidence="7 8">
    <name type="scientific">Halobellus limi</name>
    <dbReference type="NCBI Taxonomy" id="699433"/>
    <lineage>
        <taxon>Archaea</taxon>
        <taxon>Methanobacteriati</taxon>
        <taxon>Methanobacteriota</taxon>
        <taxon>Stenosarchaea group</taxon>
        <taxon>Halobacteria</taxon>
        <taxon>Halobacteriales</taxon>
        <taxon>Haloferacaceae</taxon>
        <taxon>Halobellus</taxon>
    </lineage>
</organism>
<dbReference type="InterPro" id="IPR006140">
    <property type="entry name" value="D-isomer_DH_NAD-bd"/>
</dbReference>
<sequence length="336" mass="36249">MDDRPLVYLTREIPREGLDRLEDSCEVVAWEESTAPPHDLLVDRLAELEADGLFCNVADTVDAAVFDASPNLRAVGTMSVGYDHIDLRGAAERDIAVGHTPGVLSETTADLAWALLMAGARRIVEADQQVHDGEWDTWGPMVLLGRDIHDATLGVVGLGGIGTAFAKRAAGFDMDVCYTHTGRNEAAEAELAEYGVDATYCDLPDLLDRADYVSLHVPLTDETAGLISEDELRRMDKEAILINSARGEVVDTEALDRALAEGWIRHAALDVTDPEPLPPGHSLCRHAPERITVTPHIGSASTETRGEMAVMTADNILAGLADEDPPYSALEHAGIR</sequence>
<gene>
    <name evidence="6" type="ORF">DV707_16695</name>
    <name evidence="7" type="ORF">SAMN04488133_2925</name>
</gene>
<comment type="similarity">
    <text evidence="3">Belongs to the D-isomer specific 2-hydroxyacid dehydrogenase family.</text>
</comment>
<dbReference type="InterPro" id="IPR050223">
    <property type="entry name" value="D-isomer_2-hydroxyacid_DH"/>
</dbReference>
<dbReference type="Gene3D" id="3.40.50.720">
    <property type="entry name" value="NAD(P)-binding Rossmann-like Domain"/>
    <property type="match status" value="2"/>
</dbReference>
<dbReference type="GO" id="GO:0030267">
    <property type="term" value="F:glyoxylate reductase (NADPH) activity"/>
    <property type="evidence" value="ECO:0007669"/>
    <property type="project" value="TreeGrafter"/>
</dbReference>
<dbReference type="AlphaFoldDB" id="A0A1H6BQ86"/>
<dbReference type="InterPro" id="IPR006139">
    <property type="entry name" value="D-isomer_2_OHA_DH_cat_dom"/>
</dbReference>
<evidence type="ECO:0000259" key="4">
    <source>
        <dbReference type="Pfam" id="PF00389"/>
    </source>
</evidence>